<feature type="transmembrane region" description="Helical" evidence="8">
    <location>
        <begin position="259"/>
        <end position="278"/>
    </location>
</feature>
<dbReference type="OrthoDB" id="9768329at2"/>
<evidence type="ECO:0000256" key="3">
    <source>
        <dbReference type="ARBA" id="ARBA00022692"/>
    </source>
</evidence>
<comment type="caution">
    <text evidence="10">The sequence shown here is derived from an EMBL/GenBank/DDBJ whole genome shotgun (WGS) entry which is preliminary data.</text>
</comment>
<feature type="transmembrane region" description="Helical" evidence="8">
    <location>
        <begin position="122"/>
        <end position="139"/>
    </location>
</feature>
<evidence type="ECO:0000313" key="10">
    <source>
        <dbReference type="EMBL" id="EFI34662.1"/>
    </source>
</evidence>
<evidence type="ECO:0000256" key="8">
    <source>
        <dbReference type="SAM" id="Phobius"/>
    </source>
</evidence>
<keyword evidence="3 7" id="KW-0812">Transmembrane</keyword>
<evidence type="ECO:0000256" key="1">
    <source>
        <dbReference type="ARBA" id="ARBA00004651"/>
    </source>
</evidence>
<keyword evidence="4 8" id="KW-1133">Transmembrane helix</keyword>
<proteinExistence type="predicted"/>
<reference evidence="10" key="1">
    <citation type="submission" date="2010-05" db="EMBL/GenBank/DDBJ databases">
        <title>The draft genome of Desulfonatronospira thiodismutans ASO3-1.</title>
        <authorList>
            <consortium name="US DOE Joint Genome Institute (JGI-PGF)"/>
            <person name="Lucas S."/>
            <person name="Copeland A."/>
            <person name="Lapidus A."/>
            <person name="Cheng J.-F."/>
            <person name="Bruce D."/>
            <person name="Goodwin L."/>
            <person name="Pitluck S."/>
            <person name="Chertkov O."/>
            <person name="Brettin T."/>
            <person name="Detter J.C."/>
            <person name="Han C."/>
            <person name="Land M.L."/>
            <person name="Hauser L."/>
            <person name="Kyrpides N."/>
            <person name="Mikhailova N."/>
            <person name="Muyzer G."/>
            <person name="Woyke T."/>
        </authorList>
    </citation>
    <scope>NUCLEOTIDE SEQUENCE [LARGE SCALE GENOMIC DNA]</scope>
    <source>
        <strain evidence="10">ASO3-1</strain>
    </source>
</reference>
<feature type="transmembrane region" description="Helical" evidence="8">
    <location>
        <begin position="194"/>
        <end position="216"/>
    </location>
</feature>
<feature type="transmembrane region" description="Helical" evidence="8">
    <location>
        <begin position="556"/>
        <end position="574"/>
    </location>
</feature>
<comment type="subcellular location">
    <subcellularLocation>
        <location evidence="1">Cell membrane</location>
        <topology evidence="1">Multi-pass membrane protein</topology>
    </subcellularLocation>
    <subcellularLocation>
        <location evidence="7">Membrane</location>
        <topology evidence="7">Multi-pass membrane protein</topology>
    </subcellularLocation>
</comment>
<evidence type="ECO:0000259" key="9">
    <source>
        <dbReference type="Pfam" id="PF00361"/>
    </source>
</evidence>
<feature type="transmembrane region" description="Helical" evidence="8">
    <location>
        <begin position="350"/>
        <end position="368"/>
    </location>
</feature>
<dbReference type="eggNOG" id="COG0651">
    <property type="taxonomic scope" value="Bacteria"/>
</dbReference>
<dbReference type="EMBL" id="ACJN02000002">
    <property type="protein sequence ID" value="EFI34662.1"/>
    <property type="molecule type" value="Genomic_DNA"/>
</dbReference>
<dbReference type="GO" id="GO:0005886">
    <property type="term" value="C:plasma membrane"/>
    <property type="evidence" value="ECO:0007669"/>
    <property type="project" value="UniProtKB-SubCell"/>
</dbReference>
<name>D6SPI6_9BACT</name>
<gene>
    <name evidence="10" type="ORF">Dthio_PD2034</name>
</gene>
<protein>
    <submittedName>
        <fullName evidence="10">NADH/Ubiquinone/plastoquinone (Complex I)</fullName>
    </submittedName>
</protein>
<feature type="transmembrane region" description="Helical" evidence="8">
    <location>
        <begin position="388"/>
        <end position="410"/>
    </location>
</feature>
<dbReference type="InterPro" id="IPR001750">
    <property type="entry name" value="ND/Mrp_TM"/>
</dbReference>
<keyword evidence="5" id="KW-0560">Oxidoreductase</keyword>
<feature type="domain" description="NADH:quinone oxidoreductase/Mrp antiporter transmembrane" evidence="9">
    <location>
        <begin position="116"/>
        <end position="345"/>
    </location>
</feature>
<feature type="transmembrane region" description="Helical" evidence="8">
    <location>
        <begin position="99"/>
        <end position="116"/>
    </location>
</feature>
<accession>D6SPI6</accession>
<dbReference type="Pfam" id="PF00361">
    <property type="entry name" value="Proton_antipo_M"/>
    <property type="match status" value="1"/>
</dbReference>
<evidence type="ECO:0000256" key="2">
    <source>
        <dbReference type="ARBA" id="ARBA00022475"/>
    </source>
</evidence>
<dbReference type="Proteomes" id="UP000005496">
    <property type="component" value="Unassembled WGS sequence"/>
</dbReference>
<feature type="transmembrane region" description="Helical" evidence="8">
    <location>
        <begin position="228"/>
        <end position="247"/>
    </location>
</feature>
<keyword evidence="6 8" id="KW-0472">Membrane</keyword>
<keyword evidence="11" id="KW-1185">Reference proteome</keyword>
<feature type="transmembrane region" description="Helical" evidence="8">
    <location>
        <begin position="67"/>
        <end position="87"/>
    </location>
</feature>
<feature type="transmembrane region" description="Helical" evidence="8">
    <location>
        <begin position="462"/>
        <end position="481"/>
    </location>
</feature>
<evidence type="ECO:0000256" key="6">
    <source>
        <dbReference type="ARBA" id="ARBA00023136"/>
    </source>
</evidence>
<feature type="transmembrane region" description="Helical" evidence="8">
    <location>
        <begin position="285"/>
        <end position="306"/>
    </location>
</feature>
<dbReference type="PANTHER" id="PTHR42682:SF4">
    <property type="entry name" value="NADH-UBIQUINONE_PLASTOQUINONE"/>
    <property type="match status" value="1"/>
</dbReference>
<evidence type="ECO:0000313" key="11">
    <source>
        <dbReference type="Proteomes" id="UP000005496"/>
    </source>
</evidence>
<dbReference type="AlphaFoldDB" id="D6SPI6"/>
<organism evidence="10 11">
    <name type="scientific">Desulfonatronospira thiodismutans ASO3-1</name>
    <dbReference type="NCBI Taxonomy" id="555779"/>
    <lineage>
        <taxon>Bacteria</taxon>
        <taxon>Pseudomonadati</taxon>
        <taxon>Thermodesulfobacteriota</taxon>
        <taxon>Desulfovibrionia</taxon>
        <taxon>Desulfovibrionales</taxon>
        <taxon>Desulfonatronovibrionaceae</taxon>
        <taxon>Desulfonatronospira</taxon>
    </lineage>
</organism>
<evidence type="ECO:0000256" key="7">
    <source>
        <dbReference type="RuleBase" id="RU000320"/>
    </source>
</evidence>
<dbReference type="PANTHER" id="PTHR42682">
    <property type="entry name" value="HYDROGENASE-4 COMPONENT F"/>
    <property type="match status" value="1"/>
</dbReference>
<dbReference type="InterPro" id="IPR052175">
    <property type="entry name" value="ComplexI-like_HydComp"/>
</dbReference>
<evidence type="ECO:0000256" key="4">
    <source>
        <dbReference type="ARBA" id="ARBA00022989"/>
    </source>
</evidence>
<feature type="transmembrane region" description="Helical" evidence="8">
    <location>
        <begin position="430"/>
        <end position="450"/>
    </location>
</feature>
<sequence>MIWVLAVFFPLLLAGLCLISKIQDKYWGRLAVLGPLPALGLAVFGSDTAPLEMPSFLLGMHLGFGEYGRYFLLLMAMVWTGAGFFSACSMHNDPDRRSYTILFLLAMCGTLGLAVAKDVVTFYAFFSLMTFTAYSLVIHNDTPSAWKAGHVYMVTAVLGEGMLTAGLMISVHVADSVMFMDISRAAAGLSPAHPMFFLLFAGFGIKAGILGLHYWLPLAHPAAPTPASAVLSGAMIKAGLLGWLYFFPVESASMPSWGAFFMCLGLLGAFFGVLAGLLEKDPKTVLAYSSISQMGLMAFLLGLALFDAALAKTALPGILMFVMHHGLAKAALFIGVGATKYARGQGAGTFLLLAALALPALALAGAPLTSGIQVKYLMKDLASMGPMYSVTGLLLPLSSLGTTLLMAHFLYRIFQAMKPADKAYPRDQALVWLVMVAASTGLPFVSVHTFEMLPAAWQADTGFIWGGLWPVMLGVLIYPAIKFWVPLQAALHSWPDTVELTERIWRLSYARWRSSPLCDPTCGQINFVYMLDRYIYGRKSMETPCSIEFRLRQWPVAGFLFVVLTLLLAGLGMMI</sequence>
<feature type="transmembrane region" description="Helical" evidence="8">
    <location>
        <begin position="318"/>
        <end position="338"/>
    </location>
</feature>
<keyword evidence="2" id="KW-1003">Cell membrane</keyword>
<dbReference type="GO" id="GO:0016491">
    <property type="term" value="F:oxidoreductase activity"/>
    <property type="evidence" value="ECO:0007669"/>
    <property type="project" value="UniProtKB-KW"/>
</dbReference>
<dbReference type="RefSeq" id="WP_008869982.1">
    <property type="nucleotide sequence ID" value="NZ_ACJN02000002.1"/>
</dbReference>
<evidence type="ECO:0000256" key="5">
    <source>
        <dbReference type="ARBA" id="ARBA00023002"/>
    </source>
</evidence>
<feature type="transmembrane region" description="Helical" evidence="8">
    <location>
        <begin position="151"/>
        <end position="174"/>
    </location>
</feature>